<dbReference type="AlphaFoldDB" id="A0AAE3QGH3"/>
<dbReference type="EMBL" id="JALDYZ010000016">
    <property type="protein sequence ID" value="MDI7924601.1"/>
    <property type="molecule type" value="Genomic_DNA"/>
</dbReference>
<keyword evidence="2" id="KW-1185">Reference proteome</keyword>
<organism evidence="1 2">
    <name type="scientific">Ferirhizobium litorale</name>
    <dbReference type="NCBI Taxonomy" id="2927786"/>
    <lineage>
        <taxon>Bacteria</taxon>
        <taxon>Pseudomonadati</taxon>
        <taxon>Pseudomonadota</taxon>
        <taxon>Alphaproteobacteria</taxon>
        <taxon>Hyphomicrobiales</taxon>
        <taxon>Rhizobiaceae</taxon>
        <taxon>Ferirhizobium</taxon>
    </lineage>
</organism>
<sequence>MLLQRIQSFSRRQDHDAEISAWEDAGKAPGAAASLFQYGRRIEINGSWTIYHVFTGIPAEIDGWTMVGLNRSHAKRALDILNTRHV</sequence>
<dbReference type="RefSeq" id="WP_311794671.1">
    <property type="nucleotide sequence ID" value="NZ_JALDYZ010000016.1"/>
</dbReference>
<protein>
    <submittedName>
        <fullName evidence="1">Uncharacterized protein</fullName>
    </submittedName>
</protein>
<dbReference type="Proteomes" id="UP001161580">
    <property type="component" value="Unassembled WGS sequence"/>
</dbReference>
<accession>A0AAE3QGH3</accession>
<comment type="caution">
    <text evidence="1">The sequence shown here is derived from an EMBL/GenBank/DDBJ whole genome shotgun (WGS) entry which is preliminary data.</text>
</comment>
<evidence type="ECO:0000313" key="1">
    <source>
        <dbReference type="EMBL" id="MDI7924601.1"/>
    </source>
</evidence>
<reference evidence="1" key="1">
    <citation type="submission" date="2022-03" db="EMBL/GenBank/DDBJ databases">
        <title>Fererhizobium litorale gen. nov., sp. nov., isolated from sandy sediments of the Sea of Japan seashore.</title>
        <authorList>
            <person name="Romanenko L."/>
            <person name="Kurilenko V."/>
            <person name="Otstavnykh N."/>
            <person name="Svetashev V."/>
            <person name="Tekutyeva L."/>
            <person name="Isaeva M."/>
            <person name="Mikhailov V."/>
        </authorList>
    </citation>
    <scope>NUCLEOTIDE SEQUENCE</scope>
    <source>
        <strain evidence="1">KMM 9576</strain>
    </source>
</reference>
<gene>
    <name evidence="1" type="ORF">MRS75_21285</name>
</gene>
<evidence type="ECO:0000313" key="2">
    <source>
        <dbReference type="Proteomes" id="UP001161580"/>
    </source>
</evidence>
<proteinExistence type="predicted"/>
<name>A0AAE3QGH3_9HYPH</name>